<protein>
    <submittedName>
        <fullName evidence="1">Uncharacterized protein</fullName>
    </submittedName>
</protein>
<dbReference type="EMBL" id="ARYC01006283">
    <property type="protein sequence ID" value="KEJ82696.1"/>
    <property type="molecule type" value="Genomic_DNA"/>
</dbReference>
<dbReference type="AlphaFoldDB" id="A0A073HZQ5"/>
<name>A0A073HZQ5_9SPIT</name>
<evidence type="ECO:0000313" key="1">
    <source>
        <dbReference type="EMBL" id="KEJ82696.1"/>
    </source>
</evidence>
<comment type="caution">
    <text evidence="1">The sequence shown here is derived from an EMBL/GenBank/DDBJ whole genome shotgun (WGS) entry which is preliminary data.</text>
</comment>
<sequence>MTTEKNLILFIDYPVEQVVQYKLDKEQGESFGFRKFQRKIHAFLTQNFGVSIPNLEEMRFTTTDYVSITKVSEIVDGQTLICMFTDEVQRSLELKGVGQNLPKSIDATKMSQYESIIGQVINKIVV</sequence>
<accession>A0A073HZQ5</accession>
<dbReference type="Proteomes" id="UP000053232">
    <property type="component" value="Unassembled WGS sequence"/>
</dbReference>
<proteinExistence type="predicted"/>
<evidence type="ECO:0000313" key="2">
    <source>
        <dbReference type="Proteomes" id="UP000053232"/>
    </source>
</evidence>
<organism evidence="1 2">
    <name type="scientific">Oxytricha trifallax</name>
    <dbReference type="NCBI Taxonomy" id="1172189"/>
    <lineage>
        <taxon>Eukaryota</taxon>
        <taxon>Sar</taxon>
        <taxon>Alveolata</taxon>
        <taxon>Ciliophora</taxon>
        <taxon>Intramacronucleata</taxon>
        <taxon>Spirotrichea</taxon>
        <taxon>Stichotrichia</taxon>
        <taxon>Sporadotrichida</taxon>
        <taxon>Oxytrichidae</taxon>
        <taxon>Oxytrichinae</taxon>
        <taxon>Oxytricha</taxon>
    </lineage>
</organism>
<reference evidence="2" key="1">
    <citation type="journal article" date="2014" name="Cell">
        <title>The Architecture of a Scrambled Genome Reveals Massive Levels of Genomic Rearrangement during Development.</title>
        <authorList>
            <person name="Chen X."/>
            <person name="Bracht J.R."/>
            <person name="Goldman A.D."/>
            <person name="Dolzhenko E."/>
            <person name="Clay D.M."/>
            <person name="Swart E.C."/>
            <person name="Perlman D.H."/>
            <person name="Doak T.G."/>
            <person name="Stuart A."/>
            <person name="Amemiya C.T."/>
            <person name="Sebra R.P."/>
            <person name="Landweber L.F."/>
        </authorList>
    </citation>
    <scope>NUCLEOTIDE SEQUENCE [LARGE SCALE GENOMIC DNA]</scope>
    <source>
        <strain evidence="2">JRB310</strain>
    </source>
</reference>
<gene>
    <name evidence="1" type="ORF">OXYTRIMIC_397</name>
</gene>
<keyword evidence="2" id="KW-1185">Reference proteome</keyword>